<accession>A0A937XCN5</accession>
<sequence length="368" mass="40351">MPRPTSPSGILEWISRSTRPRAADASTLRFERMASQSAAGMPGIHVPLDPRRPDHWRQRALIWDYVLSLEGAHRVLDIGPGDGWPSLLLAPHCSEVVGIEPGPRRTAACRDNAARLRVANARFEEMSACALGFRDASFDGVVAATSIEQTPEPAAALREAFRVLRPGGVLRMSFELLGDDPEPVREAVSVRRAVDGSYLVDYTATFSRAYEQRDFMIEVAPLSPAVERRLASWAERCAGDEYPHRDPRLERGLTRTILELGPGDVRRARGLLLRHFRPDRLARTLAGLGFADVRLIAGGGRPAEMLARDLVRAERIAAAAPLMDDLCRACAVVGLALEDPRGGQVIARKPPRPAARRPARAPARGRRA</sequence>
<dbReference type="EMBL" id="VGIY01000388">
    <property type="protein sequence ID" value="MBM3318529.1"/>
    <property type="molecule type" value="Genomic_DNA"/>
</dbReference>
<dbReference type="Pfam" id="PF08241">
    <property type="entry name" value="Methyltransf_11"/>
    <property type="match status" value="1"/>
</dbReference>
<dbReference type="Gene3D" id="3.40.50.150">
    <property type="entry name" value="Vaccinia Virus protein VP39"/>
    <property type="match status" value="1"/>
</dbReference>
<organism evidence="3 4">
    <name type="scientific">Eiseniibacteriota bacterium</name>
    <dbReference type="NCBI Taxonomy" id="2212470"/>
    <lineage>
        <taxon>Bacteria</taxon>
        <taxon>Candidatus Eiseniibacteriota</taxon>
    </lineage>
</organism>
<feature type="compositionally biased region" description="Basic residues" evidence="1">
    <location>
        <begin position="349"/>
        <end position="368"/>
    </location>
</feature>
<dbReference type="InterPro" id="IPR013216">
    <property type="entry name" value="Methyltransf_11"/>
</dbReference>
<dbReference type="AlphaFoldDB" id="A0A937XCN5"/>
<keyword evidence="3" id="KW-0489">Methyltransferase</keyword>
<proteinExistence type="predicted"/>
<name>A0A937XCN5_UNCEI</name>
<dbReference type="PANTHER" id="PTHR42912">
    <property type="entry name" value="METHYLTRANSFERASE"/>
    <property type="match status" value="1"/>
</dbReference>
<feature type="region of interest" description="Disordered" evidence="1">
    <location>
        <begin position="344"/>
        <end position="368"/>
    </location>
</feature>
<reference evidence="3" key="1">
    <citation type="submission" date="2019-03" db="EMBL/GenBank/DDBJ databases">
        <title>Lake Tanganyika Metagenome-Assembled Genomes (MAGs).</title>
        <authorList>
            <person name="Tran P."/>
        </authorList>
    </citation>
    <scope>NUCLEOTIDE SEQUENCE</scope>
    <source>
        <strain evidence="3">M_DeepCast_400m_m2_100</strain>
    </source>
</reference>
<gene>
    <name evidence="3" type="ORF">FJY75_11820</name>
</gene>
<dbReference type="Proteomes" id="UP000748308">
    <property type="component" value="Unassembled WGS sequence"/>
</dbReference>
<evidence type="ECO:0000256" key="1">
    <source>
        <dbReference type="SAM" id="MobiDB-lite"/>
    </source>
</evidence>
<evidence type="ECO:0000259" key="2">
    <source>
        <dbReference type="Pfam" id="PF08241"/>
    </source>
</evidence>
<dbReference type="CDD" id="cd02440">
    <property type="entry name" value="AdoMet_MTases"/>
    <property type="match status" value="1"/>
</dbReference>
<feature type="domain" description="Methyltransferase type 11" evidence="2">
    <location>
        <begin position="76"/>
        <end position="170"/>
    </location>
</feature>
<comment type="caution">
    <text evidence="3">The sequence shown here is derived from an EMBL/GenBank/DDBJ whole genome shotgun (WGS) entry which is preliminary data.</text>
</comment>
<evidence type="ECO:0000313" key="4">
    <source>
        <dbReference type="Proteomes" id="UP000748308"/>
    </source>
</evidence>
<dbReference type="SUPFAM" id="SSF53335">
    <property type="entry name" value="S-adenosyl-L-methionine-dependent methyltransferases"/>
    <property type="match status" value="1"/>
</dbReference>
<dbReference type="GO" id="GO:0008757">
    <property type="term" value="F:S-adenosylmethionine-dependent methyltransferase activity"/>
    <property type="evidence" value="ECO:0007669"/>
    <property type="project" value="InterPro"/>
</dbReference>
<keyword evidence="3" id="KW-0808">Transferase</keyword>
<dbReference type="InterPro" id="IPR050508">
    <property type="entry name" value="Methyltransf_Superfamily"/>
</dbReference>
<dbReference type="GO" id="GO:0032259">
    <property type="term" value="P:methylation"/>
    <property type="evidence" value="ECO:0007669"/>
    <property type="project" value="UniProtKB-KW"/>
</dbReference>
<evidence type="ECO:0000313" key="3">
    <source>
        <dbReference type="EMBL" id="MBM3318529.1"/>
    </source>
</evidence>
<protein>
    <submittedName>
        <fullName evidence="3">Class I SAM-dependent methyltransferase</fullName>
    </submittedName>
</protein>
<dbReference type="InterPro" id="IPR029063">
    <property type="entry name" value="SAM-dependent_MTases_sf"/>
</dbReference>